<feature type="domain" description="LOB" evidence="2">
    <location>
        <begin position="9"/>
        <end position="110"/>
    </location>
</feature>
<dbReference type="EMBL" id="NKXS01003649">
    <property type="protein sequence ID" value="PIN08984.1"/>
    <property type="molecule type" value="Genomic_DNA"/>
</dbReference>
<protein>
    <recommendedName>
        <fullName evidence="2">LOB domain-containing protein</fullName>
    </recommendedName>
</protein>
<comment type="similarity">
    <text evidence="1">Belongs to the LOB domain-containing protein family.</text>
</comment>
<evidence type="ECO:0000313" key="4">
    <source>
        <dbReference type="Proteomes" id="UP000231279"/>
    </source>
</evidence>
<dbReference type="Proteomes" id="UP000231279">
    <property type="component" value="Unassembled WGS sequence"/>
</dbReference>
<sequence length="219" mass="25376">MHRTTNNTSACATCKHQRKKCTEKCILAPFFPAEKTQEFQAVHKVFGVSNVTKIIKNLKEEDRARAIDSLVWEALSRQREPVLGPYGEYRRVFEELRFYKTQFQQFQQIQNQGRIMGWNNNNGMTMNRGGMINNNNSNNNENNTLNNIHGNGNFFPYSYSSHHIQEDEKIRAERDNASAIIIPQQHLANGFNQQFFIAGQYNRMETKSMESTLWEGSSS</sequence>
<dbReference type="InterPro" id="IPR004883">
    <property type="entry name" value="LOB"/>
</dbReference>
<keyword evidence="4" id="KW-1185">Reference proteome</keyword>
<dbReference type="PROSITE" id="PS50891">
    <property type="entry name" value="LOB"/>
    <property type="match status" value="1"/>
</dbReference>
<reference evidence="4" key="1">
    <citation type="journal article" date="2018" name="Gigascience">
        <title>Genome assembly of the Pink Ipe (Handroanthus impetiginosus, Bignoniaceae), a highly valued, ecologically keystone Neotropical timber forest tree.</title>
        <authorList>
            <person name="Silva-Junior O.B."/>
            <person name="Grattapaglia D."/>
            <person name="Novaes E."/>
            <person name="Collevatti R.G."/>
        </authorList>
    </citation>
    <scope>NUCLEOTIDE SEQUENCE [LARGE SCALE GENOMIC DNA]</scope>
    <source>
        <strain evidence="4">cv. UFG-1</strain>
    </source>
</reference>
<name>A0A2G9GUM3_9LAMI</name>
<dbReference type="STRING" id="429701.A0A2G9GUM3"/>
<dbReference type="PANTHER" id="PTHR31301">
    <property type="entry name" value="LOB DOMAIN-CONTAINING PROTEIN 4-RELATED"/>
    <property type="match status" value="1"/>
</dbReference>
<dbReference type="Pfam" id="PF03195">
    <property type="entry name" value="LOB"/>
    <property type="match status" value="1"/>
</dbReference>
<organism evidence="3 4">
    <name type="scientific">Handroanthus impetiginosus</name>
    <dbReference type="NCBI Taxonomy" id="429701"/>
    <lineage>
        <taxon>Eukaryota</taxon>
        <taxon>Viridiplantae</taxon>
        <taxon>Streptophyta</taxon>
        <taxon>Embryophyta</taxon>
        <taxon>Tracheophyta</taxon>
        <taxon>Spermatophyta</taxon>
        <taxon>Magnoliopsida</taxon>
        <taxon>eudicotyledons</taxon>
        <taxon>Gunneridae</taxon>
        <taxon>Pentapetalae</taxon>
        <taxon>asterids</taxon>
        <taxon>lamiids</taxon>
        <taxon>Lamiales</taxon>
        <taxon>Bignoniaceae</taxon>
        <taxon>Crescentiina</taxon>
        <taxon>Tabebuia alliance</taxon>
        <taxon>Handroanthus</taxon>
    </lineage>
</organism>
<accession>A0A2G9GUM3</accession>
<gene>
    <name evidence="3" type="ORF">CDL12_18440</name>
</gene>
<proteinExistence type="inferred from homology"/>
<dbReference type="PANTHER" id="PTHR31301:SF19">
    <property type="entry name" value="LOB DOMAIN-CONTAINING PROTEIN 2"/>
    <property type="match status" value="1"/>
</dbReference>
<dbReference type="OrthoDB" id="913402at2759"/>
<dbReference type="AlphaFoldDB" id="A0A2G9GUM3"/>
<comment type="caution">
    <text evidence="3">The sequence shown here is derived from an EMBL/GenBank/DDBJ whole genome shotgun (WGS) entry which is preliminary data.</text>
</comment>
<evidence type="ECO:0000256" key="1">
    <source>
        <dbReference type="ARBA" id="ARBA00005474"/>
    </source>
</evidence>
<evidence type="ECO:0000259" key="2">
    <source>
        <dbReference type="PROSITE" id="PS50891"/>
    </source>
</evidence>
<evidence type="ECO:0000313" key="3">
    <source>
        <dbReference type="EMBL" id="PIN08984.1"/>
    </source>
</evidence>